<gene>
    <name evidence="1" type="ORF">GCM10011588_15160</name>
</gene>
<organism evidence="1 2">
    <name type="scientific">Nocardia jinanensis</name>
    <dbReference type="NCBI Taxonomy" id="382504"/>
    <lineage>
        <taxon>Bacteria</taxon>
        <taxon>Bacillati</taxon>
        <taxon>Actinomycetota</taxon>
        <taxon>Actinomycetes</taxon>
        <taxon>Mycobacteriales</taxon>
        <taxon>Nocardiaceae</taxon>
        <taxon>Nocardia</taxon>
    </lineage>
</organism>
<dbReference type="EMBL" id="BMMH01000002">
    <property type="protein sequence ID" value="GGL01430.1"/>
    <property type="molecule type" value="Genomic_DNA"/>
</dbReference>
<accession>A0A917RCE0</accession>
<evidence type="ECO:0000313" key="1">
    <source>
        <dbReference type="EMBL" id="GGL01430.1"/>
    </source>
</evidence>
<protein>
    <submittedName>
        <fullName evidence="1">Uncharacterized protein</fullName>
    </submittedName>
</protein>
<dbReference type="AlphaFoldDB" id="A0A917RCE0"/>
<reference evidence="1" key="1">
    <citation type="journal article" date="2014" name="Int. J. Syst. Evol. Microbiol.">
        <title>Complete genome sequence of Corynebacterium casei LMG S-19264T (=DSM 44701T), isolated from a smear-ripened cheese.</title>
        <authorList>
            <consortium name="US DOE Joint Genome Institute (JGI-PGF)"/>
            <person name="Walter F."/>
            <person name="Albersmeier A."/>
            <person name="Kalinowski J."/>
            <person name="Ruckert C."/>
        </authorList>
    </citation>
    <scope>NUCLEOTIDE SEQUENCE</scope>
    <source>
        <strain evidence="1">CGMCC 4.3508</strain>
    </source>
</reference>
<name>A0A917RCE0_9NOCA</name>
<keyword evidence="2" id="KW-1185">Reference proteome</keyword>
<dbReference type="Proteomes" id="UP000638263">
    <property type="component" value="Unassembled WGS sequence"/>
</dbReference>
<reference evidence="1" key="2">
    <citation type="submission" date="2020-09" db="EMBL/GenBank/DDBJ databases">
        <authorList>
            <person name="Sun Q."/>
            <person name="Zhou Y."/>
        </authorList>
    </citation>
    <scope>NUCLEOTIDE SEQUENCE</scope>
    <source>
        <strain evidence="1">CGMCC 4.3508</strain>
    </source>
</reference>
<evidence type="ECO:0000313" key="2">
    <source>
        <dbReference type="Proteomes" id="UP000638263"/>
    </source>
</evidence>
<proteinExistence type="predicted"/>
<comment type="caution">
    <text evidence="1">The sequence shown here is derived from an EMBL/GenBank/DDBJ whole genome shotgun (WGS) entry which is preliminary data.</text>
</comment>
<sequence length="95" mass="9525">MGPACSAVLKQQVFPAIEAAMRKLAGGSPESLSKCRCAVIAVGDQGRAAAPSAGSAQMRVSPVSAGEAISSGYVRVSGRPEHAVTAVAGGRTVEW</sequence>